<proteinExistence type="predicted"/>
<organism evidence="2">
    <name type="scientific">bioreactor metagenome</name>
    <dbReference type="NCBI Taxonomy" id="1076179"/>
    <lineage>
        <taxon>unclassified sequences</taxon>
        <taxon>metagenomes</taxon>
        <taxon>ecological metagenomes</taxon>
    </lineage>
</organism>
<protein>
    <submittedName>
        <fullName evidence="2">Uncharacterized protein</fullName>
    </submittedName>
</protein>
<evidence type="ECO:0000313" key="2">
    <source>
        <dbReference type="EMBL" id="MPM77004.1"/>
    </source>
</evidence>
<evidence type="ECO:0000256" key="1">
    <source>
        <dbReference type="SAM" id="MobiDB-lite"/>
    </source>
</evidence>
<dbReference type="EMBL" id="VSSQ01027647">
    <property type="protein sequence ID" value="MPM77004.1"/>
    <property type="molecule type" value="Genomic_DNA"/>
</dbReference>
<accession>A0A645CJ83</accession>
<feature type="compositionally biased region" description="Basic and acidic residues" evidence="1">
    <location>
        <begin position="69"/>
        <end position="85"/>
    </location>
</feature>
<feature type="region of interest" description="Disordered" evidence="1">
    <location>
        <begin position="57"/>
        <end position="100"/>
    </location>
</feature>
<gene>
    <name evidence="2" type="ORF">SDC9_124003</name>
</gene>
<sequence length="111" mass="12213">MPVGVVVSFEPIDIDKQQRKHAAVSPGPSPFLVQDFTQRAAVMQARQTISSCQHGQLRFRTHTVPQLEPESKRQSNKSGSEHPYDSGDGQGAMPPCRIDIGIGFCHDDGER</sequence>
<comment type="caution">
    <text evidence="2">The sequence shown here is derived from an EMBL/GenBank/DDBJ whole genome shotgun (WGS) entry which is preliminary data.</text>
</comment>
<reference evidence="2" key="1">
    <citation type="submission" date="2019-08" db="EMBL/GenBank/DDBJ databases">
        <authorList>
            <person name="Kucharzyk K."/>
            <person name="Murdoch R.W."/>
            <person name="Higgins S."/>
            <person name="Loffler F."/>
        </authorList>
    </citation>
    <scope>NUCLEOTIDE SEQUENCE</scope>
</reference>
<name>A0A645CJ83_9ZZZZ</name>
<dbReference type="AlphaFoldDB" id="A0A645CJ83"/>